<feature type="transmembrane region" description="Helical" evidence="8">
    <location>
        <begin position="41"/>
        <end position="64"/>
    </location>
</feature>
<evidence type="ECO:0000256" key="7">
    <source>
        <dbReference type="RuleBase" id="RU003755"/>
    </source>
</evidence>
<keyword evidence="6 8" id="KW-0472">Membrane</keyword>
<sequence length="734" mass="81153">MNGVAQVVEGLETVHLVSHLIWSLTHLPPEAQAYAPLPPKLVALCVVFPPLPICYVAVPSLLFYPRPNNDLLLPLPPACLRMQLFHTSGGEQRPYIPLETPTTGCSVVRRSNRLEGPATSSRHSISQRENVDTMSAWDTIEQSHPGTQLRDTPYEMKYYEDISLDEKRGIQPRPDAPTDEELQTLRRVSDHIPFKLFTIAFVELCERFSYYGSVIVVITNFIQQPLPPGSTTGAAPNGQPGALGMGQQASTGITTFNQFWQYFMPLFGAWVADKYWGRYKTICISIAIDLVGHFILIAAAVPPVITKPAGNSLAALLVGMITIGFATGGFKPNISPLITEQLDIEHLSVRTLPSGEKVIVDPAITINRVYNWFYLFINVGALVGQISMVYAEKYVGFWLSFALPTCMLALCPLVMWWGKGRYRAAPPAGSVLGPAIRTFLYAQKGRWSINPVRTWKNMHDGTFWDSVKPSHYSDATRPKWMTFDDAWVDELPFSCRFPCLHVADKPPVNNNLVSQAATMKLNGLPNDILSNLDPIALILFIPLCDLVLYPTLRKLKIRFTPIKKIAFGFFTGSAAMVWACVLQYYIYQRSACGSFASGTLPNGEPCPPVDILVWAQTGAYVLIALSEIFASITSLEYAFSKAPRNMRSMVQAVALFMSAISAALGQAFTPLSTDPYLVWNYGIVAVLAAVAGVIFWVQFRDLDREEDAMNELPEGRVGKDVVDEMSGSVVHGKG</sequence>
<dbReference type="EMBL" id="LTAN01000003">
    <property type="protein sequence ID" value="OBR11855.1"/>
    <property type="molecule type" value="Genomic_DNA"/>
</dbReference>
<feature type="transmembrane region" description="Helical" evidence="8">
    <location>
        <begin position="282"/>
        <end position="301"/>
    </location>
</feature>
<feature type="transmembrane region" description="Helical" evidence="8">
    <location>
        <begin position="619"/>
        <end position="640"/>
    </location>
</feature>
<evidence type="ECO:0000256" key="6">
    <source>
        <dbReference type="ARBA" id="ARBA00023136"/>
    </source>
</evidence>
<feature type="transmembrane region" description="Helical" evidence="8">
    <location>
        <begin position="313"/>
        <end position="330"/>
    </location>
</feature>
<dbReference type="RefSeq" id="XP_018160372.1">
    <property type="nucleotide sequence ID" value="XM_018299126.1"/>
</dbReference>
<evidence type="ECO:0000256" key="3">
    <source>
        <dbReference type="ARBA" id="ARBA00022448"/>
    </source>
</evidence>
<dbReference type="FunFam" id="1.20.1250.20:FF:000085">
    <property type="entry name" value="MFS peptide transporter Ptr2"/>
    <property type="match status" value="1"/>
</dbReference>
<feature type="transmembrane region" description="Helical" evidence="8">
    <location>
        <begin position="652"/>
        <end position="672"/>
    </location>
</feature>
<comment type="caution">
    <text evidence="9">The sequence shown here is derived from an EMBL/GenBank/DDBJ whole genome shotgun (WGS) entry which is preliminary data.</text>
</comment>
<proteinExistence type="inferred from homology"/>
<evidence type="ECO:0000256" key="8">
    <source>
        <dbReference type="SAM" id="Phobius"/>
    </source>
</evidence>
<dbReference type="PANTHER" id="PTHR11654">
    <property type="entry name" value="OLIGOPEPTIDE TRANSPORTER-RELATED"/>
    <property type="match status" value="1"/>
</dbReference>
<dbReference type="AlphaFoldDB" id="A0A1B7YIN4"/>
<feature type="transmembrane region" description="Helical" evidence="8">
    <location>
        <begin position="372"/>
        <end position="391"/>
    </location>
</feature>
<dbReference type="PROSITE" id="PS01023">
    <property type="entry name" value="PTR2_2"/>
    <property type="match status" value="1"/>
</dbReference>
<keyword evidence="5 8" id="KW-1133">Transmembrane helix</keyword>
<feature type="transmembrane region" description="Helical" evidence="8">
    <location>
        <begin position="397"/>
        <end position="417"/>
    </location>
</feature>
<dbReference type="GeneID" id="28863233"/>
<feature type="transmembrane region" description="Helical" evidence="8">
    <location>
        <begin position="678"/>
        <end position="699"/>
    </location>
</feature>
<dbReference type="InterPro" id="IPR018456">
    <property type="entry name" value="PTR2_symporter_CS"/>
</dbReference>
<evidence type="ECO:0000313" key="9">
    <source>
        <dbReference type="EMBL" id="OBR11855.1"/>
    </source>
</evidence>
<accession>A0A1B7YIN4</accession>
<dbReference type="VEuPathDB" id="FungiDB:CH63R_04151"/>
<dbReference type="GO" id="GO:0071916">
    <property type="term" value="F:dipeptide transmembrane transporter activity"/>
    <property type="evidence" value="ECO:0007669"/>
    <property type="project" value="UniProtKB-ARBA"/>
</dbReference>
<evidence type="ECO:0000256" key="4">
    <source>
        <dbReference type="ARBA" id="ARBA00022692"/>
    </source>
</evidence>
<evidence type="ECO:0000256" key="1">
    <source>
        <dbReference type="ARBA" id="ARBA00004141"/>
    </source>
</evidence>
<organism evidence="9 10">
    <name type="scientific">Colletotrichum higginsianum (strain IMI 349063)</name>
    <name type="common">Crucifer anthracnose fungus</name>
    <dbReference type="NCBI Taxonomy" id="759273"/>
    <lineage>
        <taxon>Eukaryota</taxon>
        <taxon>Fungi</taxon>
        <taxon>Dikarya</taxon>
        <taxon>Ascomycota</taxon>
        <taxon>Pezizomycotina</taxon>
        <taxon>Sordariomycetes</taxon>
        <taxon>Hypocreomycetidae</taxon>
        <taxon>Glomerellales</taxon>
        <taxon>Glomerellaceae</taxon>
        <taxon>Colletotrichum</taxon>
        <taxon>Colletotrichum destructivum species complex</taxon>
    </lineage>
</organism>
<keyword evidence="4 7" id="KW-0812">Transmembrane</keyword>
<comment type="similarity">
    <text evidence="2 7">Belongs to the major facilitator superfamily. Proton-dependent oligopeptide transporter (POT/PTR) (TC 2.A.17) family.</text>
</comment>
<evidence type="ECO:0000256" key="5">
    <source>
        <dbReference type="ARBA" id="ARBA00022989"/>
    </source>
</evidence>
<reference evidence="10" key="1">
    <citation type="journal article" date="2017" name="BMC Genomics">
        <title>Gapless genome assembly of Colletotrichum higginsianum reveals chromosome structure and association of transposable elements with secondary metabolite gene clusters.</title>
        <authorList>
            <person name="Dallery J.-F."/>
            <person name="Lapalu N."/>
            <person name="Zampounis A."/>
            <person name="Pigne S."/>
            <person name="Luyten I."/>
            <person name="Amselem J."/>
            <person name="Wittenberg A.H.J."/>
            <person name="Zhou S."/>
            <person name="de Queiroz M.V."/>
            <person name="Robin G.P."/>
            <person name="Auger A."/>
            <person name="Hainaut M."/>
            <person name="Henrissat B."/>
            <person name="Kim K.-T."/>
            <person name="Lee Y.-H."/>
            <person name="Lespinet O."/>
            <person name="Schwartz D.C."/>
            <person name="Thon M.R."/>
            <person name="O'Connell R.J."/>
        </authorList>
    </citation>
    <scope>NUCLEOTIDE SEQUENCE [LARGE SCALE GENOMIC DNA]</scope>
    <source>
        <strain evidence="10">IMI 349063</strain>
    </source>
</reference>
<dbReference type="Pfam" id="PF00854">
    <property type="entry name" value="PTR2"/>
    <property type="match status" value="2"/>
</dbReference>
<name>A0A1B7YIN4_COLHI</name>
<dbReference type="Proteomes" id="UP000092177">
    <property type="component" value="Chromosome 3"/>
</dbReference>
<gene>
    <name evidence="9" type="ORF">CH63R_04151</name>
</gene>
<evidence type="ECO:0000313" key="10">
    <source>
        <dbReference type="Proteomes" id="UP000092177"/>
    </source>
</evidence>
<evidence type="ECO:0000256" key="2">
    <source>
        <dbReference type="ARBA" id="ARBA00005982"/>
    </source>
</evidence>
<dbReference type="Gene3D" id="1.20.1250.20">
    <property type="entry name" value="MFS general substrate transporter like domains"/>
    <property type="match status" value="1"/>
</dbReference>
<dbReference type="SUPFAM" id="SSF103473">
    <property type="entry name" value="MFS general substrate transporter"/>
    <property type="match status" value="1"/>
</dbReference>
<feature type="transmembrane region" description="Helical" evidence="8">
    <location>
        <begin position="564"/>
        <end position="586"/>
    </location>
</feature>
<keyword evidence="3 7" id="KW-0813">Transport</keyword>
<dbReference type="InterPro" id="IPR000109">
    <property type="entry name" value="POT_fam"/>
</dbReference>
<dbReference type="GO" id="GO:0005886">
    <property type="term" value="C:plasma membrane"/>
    <property type="evidence" value="ECO:0007669"/>
    <property type="project" value="UniProtKB-ARBA"/>
</dbReference>
<dbReference type="InterPro" id="IPR036259">
    <property type="entry name" value="MFS_trans_sf"/>
</dbReference>
<dbReference type="OrthoDB" id="8904098at2759"/>
<keyword evidence="10" id="KW-1185">Reference proteome</keyword>
<comment type="subcellular location">
    <subcellularLocation>
        <location evidence="1 7">Membrane</location>
        <topology evidence="1 7">Multi-pass membrane protein</topology>
    </subcellularLocation>
</comment>
<protein>
    <submittedName>
        <fullName evidence="9">POT family protein</fullName>
    </submittedName>
</protein>
<dbReference type="KEGG" id="chig:CH63R_04151"/>